<dbReference type="SUPFAM" id="SSF52540">
    <property type="entry name" value="P-loop containing nucleoside triphosphate hydrolases"/>
    <property type="match status" value="1"/>
</dbReference>
<evidence type="ECO:0000256" key="5">
    <source>
        <dbReference type="ARBA" id="ARBA00022840"/>
    </source>
</evidence>
<keyword evidence="7" id="KW-0406">Ion transport</keyword>
<feature type="domain" description="ABC transporter" evidence="10">
    <location>
        <begin position="90"/>
        <end position="381"/>
    </location>
</feature>
<dbReference type="PANTHER" id="PTHR42781:SF4">
    <property type="entry name" value="SPERMIDINE_PUTRESCINE IMPORT ATP-BINDING PROTEIN POTA"/>
    <property type="match status" value="1"/>
</dbReference>
<dbReference type="SUPFAM" id="SSF50331">
    <property type="entry name" value="MOP-like"/>
    <property type="match status" value="1"/>
</dbReference>
<dbReference type="GO" id="GO:0015408">
    <property type="term" value="F:ABC-type ferric iron transporter activity"/>
    <property type="evidence" value="ECO:0007669"/>
    <property type="project" value="InterPro"/>
</dbReference>
<dbReference type="InterPro" id="IPR027417">
    <property type="entry name" value="P-loop_NTPase"/>
</dbReference>
<evidence type="ECO:0000256" key="9">
    <source>
        <dbReference type="SAM" id="MobiDB-lite"/>
    </source>
</evidence>
<dbReference type="InterPro" id="IPR008995">
    <property type="entry name" value="Mo/tungstate-bd_C_term_dom"/>
</dbReference>
<dbReference type="PANTHER" id="PTHR42781">
    <property type="entry name" value="SPERMIDINE/PUTRESCINE IMPORT ATP-BINDING PROTEIN POTA"/>
    <property type="match status" value="1"/>
</dbReference>
<dbReference type="InterPro" id="IPR003593">
    <property type="entry name" value="AAA+_ATPase"/>
</dbReference>
<dbReference type="PROSITE" id="PS50893">
    <property type="entry name" value="ABC_TRANSPORTER_2"/>
    <property type="match status" value="1"/>
</dbReference>
<keyword evidence="1" id="KW-0813">Transport</keyword>
<keyword evidence="4" id="KW-0547">Nucleotide-binding</keyword>
<evidence type="ECO:0000313" key="12">
    <source>
        <dbReference type="Proteomes" id="UP000297626"/>
    </source>
</evidence>
<dbReference type="Proteomes" id="UP000297626">
    <property type="component" value="Unassembled WGS sequence"/>
</dbReference>
<organism evidence="11 12">
    <name type="scientific">Cryobacterium serini</name>
    <dbReference type="NCBI Taxonomy" id="1259201"/>
    <lineage>
        <taxon>Bacteria</taxon>
        <taxon>Bacillati</taxon>
        <taxon>Actinomycetota</taxon>
        <taxon>Actinomycetes</taxon>
        <taxon>Micrococcales</taxon>
        <taxon>Microbacteriaceae</taxon>
        <taxon>Cryobacterium</taxon>
    </lineage>
</organism>
<evidence type="ECO:0000256" key="2">
    <source>
        <dbReference type="ARBA" id="ARBA00022475"/>
    </source>
</evidence>
<dbReference type="SMART" id="SM00382">
    <property type="entry name" value="AAA"/>
    <property type="match status" value="1"/>
</dbReference>
<dbReference type="Pfam" id="PF00005">
    <property type="entry name" value="ABC_tran"/>
    <property type="match status" value="1"/>
</dbReference>
<keyword evidence="6" id="KW-0408">Iron</keyword>
<gene>
    <name evidence="11" type="ORF">E3T51_04075</name>
</gene>
<dbReference type="InterPro" id="IPR003439">
    <property type="entry name" value="ABC_transporter-like_ATP-bd"/>
</dbReference>
<dbReference type="InterPro" id="IPR050093">
    <property type="entry name" value="ABC_SmlMolc_Importer"/>
</dbReference>
<keyword evidence="2" id="KW-1003">Cell membrane</keyword>
<dbReference type="PROSITE" id="PS00211">
    <property type="entry name" value="ABC_TRANSPORTER_1"/>
    <property type="match status" value="1"/>
</dbReference>
<dbReference type="InterPro" id="IPR015853">
    <property type="entry name" value="ABC_transpr_FbpC"/>
</dbReference>
<evidence type="ECO:0000313" key="11">
    <source>
        <dbReference type="EMBL" id="TFD89895.1"/>
    </source>
</evidence>
<dbReference type="InterPro" id="IPR017871">
    <property type="entry name" value="ABC_transporter-like_CS"/>
</dbReference>
<evidence type="ECO:0000256" key="1">
    <source>
        <dbReference type="ARBA" id="ARBA00022448"/>
    </source>
</evidence>
<reference evidence="11 12" key="1">
    <citation type="submission" date="2019-03" db="EMBL/GenBank/DDBJ databases">
        <title>Genomics of glacier-inhabiting Cryobacterium strains.</title>
        <authorList>
            <person name="Liu Q."/>
            <person name="Xin Y.-H."/>
        </authorList>
    </citation>
    <scope>NUCLEOTIDE SEQUENCE [LARGE SCALE GENOMIC DNA]</scope>
    <source>
        <strain evidence="11 12">Sr54</strain>
    </source>
</reference>
<evidence type="ECO:0000256" key="6">
    <source>
        <dbReference type="ARBA" id="ARBA00023004"/>
    </source>
</evidence>
<dbReference type="GO" id="GO:0043190">
    <property type="term" value="C:ATP-binding cassette (ABC) transporter complex"/>
    <property type="evidence" value="ECO:0007669"/>
    <property type="project" value="InterPro"/>
</dbReference>
<evidence type="ECO:0000256" key="3">
    <source>
        <dbReference type="ARBA" id="ARBA00022496"/>
    </source>
</evidence>
<feature type="region of interest" description="Disordered" evidence="9">
    <location>
        <begin position="1"/>
        <end position="24"/>
    </location>
</feature>
<dbReference type="AlphaFoldDB" id="A0A4R9BRZ9"/>
<comment type="caution">
    <text evidence="11">The sequence shown here is derived from an EMBL/GenBank/DDBJ whole genome shotgun (WGS) entry which is preliminary data.</text>
</comment>
<dbReference type="EMBL" id="SOHN01000008">
    <property type="protein sequence ID" value="TFD89895.1"/>
    <property type="molecule type" value="Genomic_DNA"/>
</dbReference>
<evidence type="ECO:0000259" key="10">
    <source>
        <dbReference type="PROSITE" id="PS50893"/>
    </source>
</evidence>
<evidence type="ECO:0000256" key="4">
    <source>
        <dbReference type="ARBA" id="ARBA00022741"/>
    </source>
</evidence>
<sequence>MAGDRTPRPARHCDRRTARGHLGHERIASDAPAAADGYINARDRVVEPHGPVRVRRCGAIRGGARARGDGARGTAVRHPRHSKGELVGWVTIETLSVSYGDTHVLEDVSLRIPRGSLVAVLGPSGCGKTTLLRAVAGLLPVTSGTIRVGGRLVTGPGVQRAPEKRGMGWVPQDASLFPHLSVGENIGFGLPRTKQNDDLYCEPGEASGRVGGLLAGLTRRGRANRARPAAGLAGTAAHASPLAAVPISPDRGRQTSRAARIIELATMVGLTELVDRAPSQLSGGQAQRVSLARALAPRPGLMLLDEPFAALDPLLRSALRTEVAALLRGQHNTSLLVTHDQEEALSLADFVAVMRGGKILQFGTPADVYERPVDPWVAGFVGDTVELDGIWQDGRVDCGLGSLPADWMGAPDAGSAPVDGTMVRVLLRPEWLTLAEPSIELGTDAATTAIAYAGHDALVSFTLDGDLVVRARVAAPDLPRIGDRVKLGVRQNALAYPLDC</sequence>
<dbReference type="Gene3D" id="3.40.50.300">
    <property type="entry name" value="P-loop containing nucleotide triphosphate hydrolases"/>
    <property type="match status" value="1"/>
</dbReference>
<dbReference type="GO" id="GO:0005524">
    <property type="term" value="F:ATP binding"/>
    <property type="evidence" value="ECO:0007669"/>
    <property type="project" value="UniProtKB-KW"/>
</dbReference>
<keyword evidence="3" id="KW-0410">Iron transport</keyword>
<protein>
    <submittedName>
        <fullName evidence="11">ABC transporter ATP-binding protein</fullName>
    </submittedName>
</protein>
<keyword evidence="12" id="KW-1185">Reference proteome</keyword>
<evidence type="ECO:0000256" key="7">
    <source>
        <dbReference type="ARBA" id="ARBA00023065"/>
    </source>
</evidence>
<keyword evidence="5 11" id="KW-0067">ATP-binding</keyword>
<keyword evidence="8" id="KW-0472">Membrane</keyword>
<accession>A0A4R9BRZ9</accession>
<dbReference type="CDD" id="cd03259">
    <property type="entry name" value="ABC_Carb_Solutes_like"/>
    <property type="match status" value="1"/>
</dbReference>
<dbReference type="GO" id="GO:0016887">
    <property type="term" value="F:ATP hydrolysis activity"/>
    <property type="evidence" value="ECO:0007669"/>
    <property type="project" value="InterPro"/>
</dbReference>
<name>A0A4R9BRZ9_9MICO</name>
<proteinExistence type="predicted"/>
<evidence type="ECO:0000256" key="8">
    <source>
        <dbReference type="ARBA" id="ARBA00023136"/>
    </source>
</evidence>